<dbReference type="PANTHER" id="PTHR33077:SF140">
    <property type="entry name" value="PROTEIN TIFY 10B"/>
    <property type="match status" value="1"/>
</dbReference>
<dbReference type="GO" id="GO:0009611">
    <property type="term" value="P:response to wounding"/>
    <property type="evidence" value="ECO:0007669"/>
    <property type="project" value="UniProtKB-UniRule"/>
</dbReference>
<comment type="caution">
    <text evidence="4">The sequence shown here is derived from an EMBL/GenBank/DDBJ whole genome shotgun (WGS) entry which is preliminary data.</text>
</comment>
<dbReference type="InterPro" id="IPR010399">
    <property type="entry name" value="Tify_dom"/>
</dbReference>
<evidence type="ECO:0000259" key="3">
    <source>
        <dbReference type="PROSITE" id="PS51320"/>
    </source>
</evidence>
<proteinExistence type="inferred from homology"/>
<feature type="domain" description="Tify" evidence="3">
    <location>
        <begin position="22"/>
        <end position="57"/>
    </location>
</feature>
<dbReference type="InterPro" id="IPR018467">
    <property type="entry name" value="CCT_CS"/>
</dbReference>
<comment type="subcellular location">
    <subcellularLocation>
        <location evidence="2">Nucleus</location>
    </subcellularLocation>
</comment>
<dbReference type="AlphaFoldDB" id="A0AAV3PUW0"/>
<dbReference type="GO" id="GO:0005634">
    <property type="term" value="C:nucleus"/>
    <property type="evidence" value="ECO:0007669"/>
    <property type="project" value="UniProtKB-SubCell"/>
</dbReference>
<dbReference type="Proteomes" id="UP001454036">
    <property type="component" value="Unassembled WGS sequence"/>
</dbReference>
<dbReference type="InterPro" id="IPR040390">
    <property type="entry name" value="TIFY/JAZ"/>
</dbReference>
<gene>
    <name evidence="4" type="ORF">LIER_43297</name>
</gene>
<dbReference type="EMBL" id="BAABME010034043">
    <property type="protein sequence ID" value="GAA0154861.1"/>
    <property type="molecule type" value="Genomic_DNA"/>
</dbReference>
<dbReference type="GO" id="GO:2000022">
    <property type="term" value="P:regulation of jasmonic acid mediated signaling pathway"/>
    <property type="evidence" value="ECO:0007669"/>
    <property type="project" value="UniProtKB-UniRule"/>
</dbReference>
<evidence type="ECO:0000313" key="4">
    <source>
        <dbReference type="EMBL" id="GAA0154861.1"/>
    </source>
</evidence>
<organism evidence="4 5">
    <name type="scientific">Lithospermum erythrorhizon</name>
    <name type="common">Purple gromwell</name>
    <name type="synonym">Lithospermum officinale var. erythrorhizon</name>
    <dbReference type="NCBI Taxonomy" id="34254"/>
    <lineage>
        <taxon>Eukaryota</taxon>
        <taxon>Viridiplantae</taxon>
        <taxon>Streptophyta</taxon>
        <taxon>Embryophyta</taxon>
        <taxon>Tracheophyta</taxon>
        <taxon>Spermatophyta</taxon>
        <taxon>Magnoliopsida</taxon>
        <taxon>eudicotyledons</taxon>
        <taxon>Gunneridae</taxon>
        <taxon>Pentapetalae</taxon>
        <taxon>asterids</taxon>
        <taxon>lamiids</taxon>
        <taxon>Boraginales</taxon>
        <taxon>Boraginaceae</taxon>
        <taxon>Boraginoideae</taxon>
        <taxon>Lithospermeae</taxon>
        <taxon>Lithospermum</taxon>
    </lineage>
</organism>
<reference evidence="4 5" key="1">
    <citation type="submission" date="2024-01" db="EMBL/GenBank/DDBJ databases">
        <title>The complete chloroplast genome sequence of Lithospermum erythrorhizon: insights into the phylogenetic relationship among Boraginaceae species and the maternal lineages of purple gromwells.</title>
        <authorList>
            <person name="Okada T."/>
            <person name="Watanabe K."/>
        </authorList>
    </citation>
    <scope>NUCLEOTIDE SEQUENCE [LARGE SCALE GENOMIC DNA]</scope>
</reference>
<evidence type="ECO:0000256" key="1">
    <source>
        <dbReference type="ARBA" id="ARBA00008614"/>
    </source>
</evidence>
<dbReference type="PANTHER" id="PTHR33077">
    <property type="entry name" value="PROTEIN TIFY 4A-RELATED-RELATED"/>
    <property type="match status" value="1"/>
</dbReference>
<name>A0AAV3PUW0_LITER</name>
<sequence>MIEKCGHQRNYDKIQDLNQLPRTEESAQMTIFYNGQVIVFNQFSQEKAKEIMDLASTTFGGKLNASSSSTMSLTNGLMSSQPLCEGDMPIMRNASLGRFIAKRKDRIRARAPYQLNISEASSSYSSSSSSSITVDNRKTWLNLSSTNDCPRKSELQFM</sequence>
<dbReference type="GO" id="GO:0031347">
    <property type="term" value="P:regulation of defense response"/>
    <property type="evidence" value="ECO:0007669"/>
    <property type="project" value="UniProtKB-UniRule"/>
</dbReference>
<evidence type="ECO:0000256" key="2">
    <source>
        <dbReference type="RuleBase" id="RU369065"/>
    </source>
</evidence>
<dbReference type="PROSITE" id="PS51320">
    <property type="entry name" value="TIFY"/>
    <property type="match status" value="1"/>
</dbReference>
<dbReference type="Pfam" id="PF06200">
    <property type="entry name" value="tify"/>
    <property type="match status" value="1"/>
</dbReference>
<accession>A0AAV3PUW0</accession>
<dbReference type="SMART" id="SM00979">
    <property type="entry name" value="TIFY"/>
    <property type="match status" value="1"/>
</dbReference>
<protein>
    <recommendedName>
        <fullName evidence="2">Protein TIFY</fullName>
    </recommendedName>
    <alternativeName>
        <fullName evidence="2">Jasmonate ZIM domain-containing protein</fullName>
    </alternativeName>
</protein>
<comment type="similarity">
    <text evidence="1 2">Belongs to the TIFY/JAZ family.</text>
</comment>
<keyword evidence="5" id="KW-1185">Reference proteome</keyword>
<comment type="domain">
    <text evidence="2">The jas domain is required for interaction with COI1.</text>
</comment>
<keyword evidence="2" id="KW-0539">Nucleus</keyword>
<evidence type="ECO:0000313" key="5">
    <source>
        <dbReference type="Proteomes" id="UP001454036"/>
    </source>
</evidence>
<dbReference type="Pfam" id="PF09425">
    <property type="entry name" value="Jas_motif"/>
    <property type="match status" value="1"/>
</dbReference>
<keyword evidence="2" id="KW-1184">Jasmonic acid signaling pathway</keyword>
<comment type="function">
    <text evidence="2">Repressor of jasmonate responses.</text>
</comment>